<sequence length="228" mass="25254">MSPHRHSHRRSQWRSHRGYRWLIPVTLALVSGLAAAQDRWHGPGHWSGPRTSVSIGLNFDSRYHHDHYYPAPGYVAHGLPPGSTYVGGRYWYGGGVWYEPWGPRYRVIVPPVGLVVPVLPSAYVTLRIGGLPYYYANGIYYSAAPAGYVVVAPPPGAEVVPQTQVAMTPPPKPDPIIYPRNGQSAAQTEADRQECNRWATTQPAAMNDANIFNRAVEACMDGRGYSMK</sequence>
<protein>
    <submittedName>
        <fullName evidence="1">Uncharacterized protein</fullName>
    </submittedName>
</protein>
<keyword evidence="2" id="KW-1185">Reference proteome</keyword>
<evidence type="ECO:0000313" key="1">
    <source>
        <dbReference type="EMBL" id="ALV04806.1"/>
    </source>
</evidence>
<accession>A0A0U3CU23</accession>
<dbReference type="EMBL" id="CP013729">
    <property type="protein sequence ID" value="ALV04806.1"/>
    <property type="molecule type" value="Genomic_DNA"/>
</dbReference>
<dbReference type="InterPro" id="IPR045398">
    <property type="entry name" value="DUF6515"/>
</dbReference>
<organism evidence="1 2">
    <name type="scientific">Roseateles depolymerans</name>
    <dbReference type="NCBI Taxonomy" id="76731"/>
    <lineage>
        <taxon>Bacteria</taxon>
        <taxon>Pseudomonadati</taxon>
        <taxon>Pseudomonadota</taxon>
        <taxon>Betaproteobacteria</taxon>
        <taxon>Burkholderiales</taxon>
        <taxon>Sphaerotilaceae</taxon>
        <taxon>Roseateles</taxon>
    </lineage>
</organism>
<dbReference type="Pfam" id="PF20125">
    <property type="entry name" value="DUF6515"/>
    <property type="match status" value="1"/>
</dbReference>
<dbReference type="OrthoDB" id="196716at2"/>
<gene>
    <name evidence="1" type="ORF">RD2015_303</name>
</gene>
<dbReference type="PATRIC" id="fig|76731.3.peg.309"/>
<name>A0A0U3CU23_9BURK</name>
<evidence type="ECO:0000313" key="2">
    <source>
        <dbReference type="Proteomes" id="UP000060699"/>
    </source>
</evidence>
<dbReference type="Proteomes" id="UP000060699">
    <property type="component" value="Chromosome"/>
</dbReference>
<reference evidence="1 2" key="1">
    <citation type="submission" date="2015-12" db="EMBL/GenBank/DDBJ databases">
        <title>Complete genome of Roseateles depolymerans KCTC 42856.</title>
        <authorList>
            <person name="Kim K.M."/>
        </authorList>
    </citation>
    <scope>NUCLEOTIDE SEQUENCE [LARGE SCALE GENOMIC DNA]</scope>
    <source>
        <strain evidence="1 2">KCTC 42856</strain>
    </source>
</reference>
<dbReference type="RefSeq" id="WP_147307135.1">
    <property type="nucleotide sequence ID" value="NZ_CP013729.1"/>
</dbReference>
<dbReference type="KEGG" id="rdp:RD2015_303"/>
<dbReference type="AlphaFoldDB" id="A0A0U3CU23"/>
<proteinExistence type="predicted"/>